<evidence type="ECO:0000256" key="5">
    <source>
        <dbReference type="ARBA" id="ARBA00022750"/>
    </source>
</evidence>
<dbReference type="PANTHER" id="PTHR47967:SF128">
    <property type="entry name" value="ASPARTIC PROTEINASE CDR1-LIKE"/>
    <property type="match status" value="1"/>
</dbReference>
<evidence type="ECO:0000256" key="6">
    <source>
        <dbReference type="ARBA" id="ARBA00022801"/>
    </source>
</evidence>
<dbReference type="PROSITE" id="PS51767">
    <property type="entry name" value="PEPTIDASE_A1"/>
    <property type="match status" value="1"/>
</dbReference>
<evidence type="ECO:0000256" key="2">
    <source>
        <dbReference type="ARBA" id="ARBA00007447"/>
    </source>
</evidence>
<evidence type="ECO:0000313" key="9">
    <source>
        <dbReference type="Proteomes" id="UP000447434"/>
    </source>
</evidence>
<evidence type="ECO:0000256" key="3">
    <source>
        <dbReference type="ARBA" id="ARBA00022525"/>
    </source>
</evidence>
<evidence type="ECO:0000256" key="1">
    <source>
        <dbReference type="ARBA" id="ARBA00004613"/>
    </source>
</evidence>
<dbReference type="Proteomes" id="UP000447434">
    <property type="component" value="Chromosome 22"/>
</dbReference>
<keyword evidence="6" id="KW-0378">Hydrolase</keyword>
<comment type="caution">
    <text evidence="8">The sequence shown here is derived from an EMBL/GenBank/DDBJ whole genome shotgun (WGS) entry which is preliminary data.</text>
</comment>
<keyword evidence="3" id="KW-0964">Secreted</keyword>
<organism evidence="8 9">
    <name type="scientific">Lupinus albus</name>
    <name type="common">White lupine</name>
    <name type="synonym">Lupinus termis</name>
    <dbReference type="NCBI Taxonomy" id="3870"/>
    <lineage>
        <taxon>Eukaryota</taxon>
        <taxon>Viridiplantae</taxon>
        <taxon>Streptophyta</taxon>
        <taxon>Embryophyta</taxon>
        <taxon>Tracheophyta</taxon>
        <taxon>Spermatophyta</taxon>
        <taxon>Magnoliopsida</taxon>
        <taxon>eudicotyledons</taxon>
        <taxon>Gunneridae</taxon>
        <taxon>Pentapetalae</taxon>
        <taxon>rosids</taxon>
        <taxon>fabids</taxon>
        <taxon>Fabales</taxon>
        <taxon>Fabaceae</taxon>
        <taxon>Papilionoideae</taxon>
        <taxon>50 kb inversion clade</taxon>
        <taxon>genistoids sensu lato</taxon>
        <taxon>core genistoids</taxon>
        <taxon>Genisteae</taxon>
        <taxon>Lupinus</taxon>
    </lineage>
</organism>
<dbReference type="Pfam" id="PF14541">
    <property type="entry name" value="TAXi_C"/>
    <property type="match status" value="1"/>
</dbReference>
<dbReference type="GO" id="GO:0005576">
    <property type="term" value="C:extracellular region"/>
    <property type="evidence" value="ECO:0007669"/>
    <property type="project" value="UniProtKB-SubCell"/>
</dbReference>
<dbReference type="FunFam" id="2.40.70.10:FF:000050">
    <property type="entry name" value="Aspartic proteinase CDR1"/>
    <property type="match status" value="1"/>
</dbReference>
<dbReference type="InterPro" id="IPR033121">
    <property type="entry name" value="PEPTIDASE_A1"/>
</dbReference>
<name>A0A6A4NHM3_LUPAL</name>
<keyword evidence="4" id="KW-0645">Protease</keyword>
<dbReference type="GO" id="GO:0004190">
    <property type="term" value="F:aspartic-type endopeptidase activity"/>
    <property type="evidence" value="ECO:0007669"/>
    <property type="project" value="UniProtKB-KW"/>
</dbReference>
<sequence>MTGYHNLLIVLLVTLSIFCFCDISLTKAQNGGIGVELIHRDSPNSTLYNPNETPFQRLTNSINRSFRRINHFYPRKLEETPYPQEEITDANGDFVIKYAIGSKHLFQMGLVDTVSNMIWLQCQYCFSCYKQYFPIFDPATSTTYENVSCSSDACGSIPNRYCTANVCQYQMKYVSGAISAGDVARETFSLGTNEPNKFISFPKVLFGCGHVNSGITSTSFAGIVGLGPGLLSLTSQLRNSLFNKFSYCLVRAYESNHVSKLNFGEHAIVSDPGTVSTPLKYGPKGDLYYLNLEGISVGGGKRIDHEVEADLANDQGNVIIDLATTLTFLPQGLYGALESELTSRIKLERVRSPIRSLKICYKSTLNSIEVPRLTLHFTGANIMLNRDNTFITVKDDVVCFAIVPSTGSFVYGNLAMRNFLIGIDRDKNVVSFLPTDCSKR</sequence>
<dbReference type="GO" id="GO:0006508">
    <property type="term" value="P:proteolysis"/>
    <property type="evidence" value="ECO:0007669"/>
    <property type="project" value="UniProtKB-KW"/>
</dbReference>
<comment type="subcellular location">
    <subcellularLocation>
        <location evidence="1">Secreted</location>
    </subcellularLocation>
</comment>
<reference evidence="9" key="1">
    <citation type="journal article" date="2020" name="Nat. Commun.">
        <title>Genome sequence of the cluster root forming white lupin.</title>
        <authorList>
            <person name="Hufnagel B."/>
            <person name="Marques A."/>
            <person name="Soriano A."/>
            <person name="Marques L."/>
            <person name="Divol F."/>
            <person name="Doumas P."/>
            <person name="Sallet E."/>
            <person name="Mancinotti D."/>
            <person name="Carrere S."/>
            <person name="Marande W."/>
            <person name="Arribat S."/>
            <person name="Keller J."/>
            <person name="Huneau C."/>
            <person name="Blein T."/>
            <person name="Aime D."/>
            <person name="Laguerre M."/>
            <person name="Taylor J."/>
            <person name="Schubert V."/>
            <person name="Nelson M."/>
            <person name="Geu-Flores F."/>
            <person name="Crespi M."/>
            <person name="Gallardo-Guerrero K."/>
            <person name="Delaux P.-M."/>
            <person name="Salse J."/>
            <person name="Berges H."/>
            <person name="Guyot R."/>
            <person name="Gouzy J."/>
            <person name="Peret B."/>
        </authorList>
    </citation>
    <scope>NUCLEOTIDE SEQUENCE [LARGE SCALE GENOMIC DNA]</scope>
    <source>
        <strain evidence="9">cv. Amiga</strain>
    </source>
</reference>
<dbReference type="InterPro" id="IPR032861">
    <property type="entry name" value="TAXi_N"/>
</dbReference>
<dbReference type="CDD" id="cd05476">
    <property type="entry name" value="pepsin_A_like_plant"/>
    <property type="match status" value="1"/>
</dbReference>
<dbReference type="InterPro" id="IPR051708">
    <property type="entry name" value="Plant_Aspart_Prot_A1"/>
</dbReference>
<dbReference type="InterPro" id="IPR034161">
    <property type="entry name" value="Pepsin-like_plant"/>
</dbReference>
<accession>A0A6A4NHM3</accession>
<dbReference type="EMBL" id="WOCE01000022">
    <property type="protein sequence ID" value="KAE9588962.1"/>
    <property type="molecule type" value="Genomic_DNA"/>
</dbReference>
<dbReference type="PANTHER" id="PTHR47967">
    <property type="entry name" value="OS07G0603500 PROTEIN-RELATED"/>
    <property type="match status" value="1"/>
</dbReference>
<keyword evidence="9" id="KW-1185">Reference proteome</keyword>
<dbReference type="SUPFAM" id="SSF50630">
    <property type="entry name" value="Acid proteases"/>
    <property type="match status" value="1"/>
</dbReference>
<keyword evidence="7" id="KW-0325">Glycoprotein</keyword>
<keyword evidence="5" id="KW-0064">Aspartyl protease</keyword>
<dbReference type="InterPro" id="IPR032799">
    <property type="entry name" value="TAXi_C"/>
</dbReference>
<evidence type="ECO:0000256" key="4">
    <source>
        <dbReference type="ARBA" id="ARBA00022670"/>
    </source>
</evidence>
<dbReference type="AlphaFoldDB" id="A0A6A4NHM3"/>
<proteinExistence type="inferred from homology"/>
<protein>
    <submittedName>
        <fullName evidence="8">Putative nepenthesin</fullName>
    </submittedName>
</protein>
<dbReference type="InterPro" id="IPR021109">
    <property type="entry name" value="Peptidase_aspartic_dom_sf"/>
</dbReference>
<dbReference type="Pfam" id="PF14543">
    <property type="entry name" value="TAXi_N"/>
    <property type="match status" value="1"/>
</dbReference>
<evidence type="ECO:0000256" key="7">
    <source>
        <dbReference type="ARBA" id="ARBA00023180"/>
    </source>
</evidence>
<dbReference type="Gene3D" id="2.40.70.10">
    <property type="entry name" value="Acid Proteases"/>
    <property type="match status" value="2"/>
</dbReference>
<gene>
    <name evidence="8" type="ORF">Lalb_Chr22g0361101</name>
</gene>
<comment type="similarity">
    <text evidence="2">Belongs to the peptidase A1 family.</text>
</comment>
<dbReference type="OrthoDB" id="2747330at2759"/>
<evidence type="ECO:0000313" key="8">
    <source>
        <dbReference type="EMBL" id="KAE9588962.1"/>
    </source>
</evidence>